<accession>A0A4P9WAH0</accession>
<reference evidence="3" key="1">
    <citation type="journal article" date="2018" name="Nat. Microbiol.">
        <title>Leveraging single-cell genomics to expand the fungal tree of life.</title>
        <authorList>
            <person name="Ahrendt S.R."/>
            <person name="Quandt C.A."/>
            <person name="Ciobanu D."/>
            <person name="Clum A."/>
            <person name="Salamov A."/>
            <person name="Andreopoulos B."/>
            <person name="Cheng J.F."/>
            <person name="Woyke T."/>
            <person name="Pelin A."/>
            <person name="Henrissat B."/>
            <person name="Reynolds N.K."/>
            <person name="Benny G.L."/>
            <person name="Smith M.E."/>
            <person name="James T.Y."/>
            <person name="Grigoriev I.V."/>
        </authorList>
    </citation>
    <scope>NUCLEOTIDE SEQUENCE [LARGE SCALE GENOMIC DNA]</scope>
</reference>
<evidence type="ECO:0000256" key="1">
    <source>
        <dbReference type="SAM" id="MobiDB-lite"/>
    </source>
</evidence>
<keyword evidence="3" id="KW-1185">Reference proteome</keyword>
<organism evidence="2 3">
    <name type="scientific">Blyttiomyces helicus</name>
    <dbReference type="NCBI Taxonomy" id="388810"/>
    <lineage>
        <taxon>Eukaryota</taxon>
        <taxon>Fungi</taxon>
        <taxon>Fungi incertae sedis</taxon>
        <taxon>Chytridiomycota</taxon>
        <taxon>Chytridiomycota incertae sedis</taxon>
        <taxon>Chytridiomycetes</taxon>
        <taxon>Chytridiomycetes incertae sedis</taxon>
        <taxon>Blyttiomyces</taxon>
    </lineage>
</organism>
<dbReference type="AlphaFoldDB" id="A0A4P9WAH0"/>
<name>A0A4P9WAH0_9FUNG</name>
<feature type="region of interest" description="Disordered" evidence="1">
    <location>
        <begin position="116"/>
        <end position="161"/>
    </location>
</feature>
<protein>
    <submittedName>
        <fullName evidence="2">Uncharacterized protein</fullName>
    </submittedName>
</protein>
<sequence length="275" mass="29449">MRLGLVVSLSPTSQLKSAAISYRMTGLLLIPNLFVKHSFKRSRRGGQNSEVEAEEKTGLTRGLGVDAIGGVLGVCWEVKGQNLSSSPPTPYGKSGLLLTLKNGFPSHLRLKIEVEQKTGHPGGGGGGHFRSSRPRAEVRGREPPELDIGSNKSSFSDLGSGGGVVEQTKGVGVGRWIGGVDCTPYAPDTIDPPIARGTRMFPMRHLPLPLSPPQGLRRFLESRLARGAYRRQTPIARTLKGLFPIAAPLQVATTNAGFPEWCCLMIPGHRKSGIT</sequence>
<evidence type="ECO:0000313" key="2">
    <source>
        <dbReference type="EMBL" id="RKO88148.1"/>
    </source>
</evidence>
<evidence type="ECO:0000313" key="3">
    <source>
        <dbReference type="Proteomes" id="UP000269721"/>
    </source>
</evidence>
<dbReference type="EMBL" id="KZ996912">
    <property type="protein sequence ID" value="RKO88148.1"/>
    <property type="molecule type" value="Genomic_DNA"/>
</dbReference>
<dbReference type="Proteomes" id="UP000269721">
    <property type="component" value="Unassembled WGS sequence"/>
</dbReference>
<proteinExistence type="predicted"/>
<gene>
    <name evidence="2" type="ORF">BDK51DRAFT_47894</name>
</gene>
<feature type="compositionally biased region" description="Basic and acidic residues" evidence="1">
    <location>
        <begin position="134"/>
        <end position="144"/>
    </location>
</feature>